<feature type="region of interest" description="Disordered" evidence="1">
    <location>
        <begin position="652"/>
        <end position="724"/>
    </location>
</feature>
<dbReference type="InParanoid" id="E9ADG4"/>
<dbReference type="HOGENOM" id="CLU_331640_0_0_1"/>
<feature type="compositionally biased region" description="Polar residues" evidence="1">
    <location>
        <begin position="663"/>
        <end position="675"/>
    </location>
</feature>
<evidence type="ECO:0000313" key="2">
    <source>
        <dbReference type="EMBL" id="CBZ12254.1"/>
    </source>
</evidence>
<dbReference type="VEuPathDB" id="TriTrypDB:LMJFC_270027900"/>
<feature type="compositionally biased region" description="Polar residues" evidence="1">
    <location>
        <begin position="628"/>
        <end position="638"/>
    </location>
</feature>
<feature type="compositionally biased region" description="Basic residues" evidence="1">
    <location>
        <begin position="25"/>
        <end position="36"/>
    </location>
</feature>
<feature type="region of interest" description="Disordered" evidence="1">
    <location>
        <begin position="117"/>
        <end position="184"/>
    </location>
</feature>
<feature type="region of interest" description="Disordered" evidence="1">
    <location>
        <begin position="25"/>
        <end position="63"/>
    </location>
</feature>
<organism evidence="2 3">
    <name type="scientific">Leishmania major</name>
    <dbReference type="NCBI Taxonomy" id="5664"/>
    <lineage>
        <taxon>Eukaryota</taxon>
        <taxon>Discoba</taxon>
        <taxon>Euglenozoa</taxon>
        <taxon>Kinetoplastea</taxon>
        <taxon>Metakinetoplastina</taxon>
        <taxon>Trypanosomatida</taxon>
        <taxon>Trypanosomatidae</taxon>
        <taxon>Leishmaniinae</taxon>
        <taxon>Leishmania</taxon>
    </lineage>
</organism>
<dbReference type="VEuPathDB" id="TriTrypDB:LmjF.27.1860"/>
<feature type="compositionally biased region" description="Low complexity" evidence="1">
    <location>
        <begin position="118"/>
        <end position="137"/>
    </location>
</feature>
<evidence type="ECO:0000256" key="1">
    <source>
        <dbReference type="SAM" id="MobiDB-lite"/>
    </source>
</evidence>
<dbReference type="eggNOG" id="ENOG502SJVZ">
    <property type="taxonomic scope" value="Eukaryota"/>
</dbReference>
<keyword evidence="3" id="KW-1185">Reference proteome</keyword>
<feature type="compositionally biased region" description="Low complexity" evidence="1">
    <location>
        <begin position="711"/>
        <end position="724"/>
    </location>
</feature>
<protein>
    <submittedName>
        <fullName evidence="2">Uncharacterized protein</fullName>
    </submittedName>
</protein>
<gene>
    <name evidence="2" type="ORF">LMJF_27_1860</name>
</gene>
<dbReference type="AlphaFoldDB" id="E9ADG4"/>
<dbReference type="GeneID" id="12982777"/>
<dbReference type="Proteomes" id="UP000000542">
    <property type="component" value="Chromosome 27"/>
</dbReference>
<proteinExistence type="predicted"/>
<feature type="compositionally biased region" description="Basic and acidic residues" evidence="1">
    <location>
        <begin position="143"/>
        <end position="160"/>
    </location>
</feature>
<name>E9ADG4_LEIMA</name>
<accession>E9ADG4</accession>
<dbReference type="KEGG" id="lma:LMJF_27_1860"/>
<dbReference type="VEuPathDB" id="TriTrypDB:LMJLV39_270025700"/>
<reference evidence="2 3" key="1">
    <citation type="journal article" date="2005" name="Science">
        <title>The genome of the kinetoplastid parasite, Leishmania major.</title>
        <authorList>
            <person name="Ivens A.C."/>
            <person name="Peacock C.S."/>
            <person name="Worthey E.A."/>
            <person name="Murphy L."/>
            <person name="Aggarwal G."/>
            <person name="Berriman M."/>
            <person name="Sisk E."/>
            <person name="Rajandream M.A."/>
            <person name="Adlem E."/>
            <person name="Aert R."/>
            <person name="Anupama A."/>
            <person name="Apostolou Z."/>
            <person name="Attipoe P."/>
            <person name="Bason N."/>
            <person name="Bauser C."/>
            <person name="Beck A."/>
            <person name="Beverley S.M."/>
            <person name="Bianchettin G."/>
            <person name="Borzym K."/>
            <person name="Bothe G."/>
            <person name="Bruschi C.V."/>
            <person name="Collins M."/>
            <person name="Cadag E."/>
            <person name="Ciarloni L."/>
            <person name="Clayton C."/>
            <person name="Coulson R.M."/>
            <person name="Cronin A."/>
            <person name="Cruz A.K."/>
            <person name="Davies R.M."/>
            <person name="De Gaudenzi J."/>
            <person name="Dobson D.E."/>
            <person name="Duesterhoeft A."/>
            <person name="Fazelina G."/>
            <person name="Fosker N."/>
            <person name="Frasch A.C."/>
            <person name="Fraser A."/>
            <person name="Fuchs M."/>
            <person name="Gabel C."/>
            <person name="Goble A."/>
            <person name="Goffeau A."/>
            <person name="Harris D."/>
            <person name="Hertz-Fowler C."/>
            <person name="Hilbert H."/>
            <person name="Horn D."/>
            <person name="Huang Y."/>
            <person name="Klages S."/>
            <person name="Knights A."/>
            <person name="Kube M."/>
            <person name="Larke N."/>
            <person name="Litvin L."/>
            <person name="Lord A."/>
            <person name="Louie T."/>
            <person name="Marra M."/>
            <person name="Masuy D."/>
            <person name="Matthews K."/>
            <person name="Michaeli S."/>
            <person name="Mottram J.C."/>
            <person name="Muller-Auer S."/>
            <person name="Munden H."/>
            <person name="Nelson S."/>
            <person name="Norbertczak H."/>
            <person name="Oliver K."/>
            <person name="O'neil S."/>
            <person name="Pentony M."/>
            <person name="Pohl T.M."/>
            <person name="Price C."/>
            <person name="Purnelle B."/>
            <person name="Quail M.A."/>
            <person name="Rabbinowitsch E."/>
            <person name="Reinhardt R."/>
            <person name="Rieger M."/>
            <person name="Rinta J."/>
            <person name="Robben J."/>
            <person name="Robertson L."/>
            <person name="Ruiz J.C."/>
            <person name="Rutter S."/>
            <person name="Saunders D."/>
            <person name="Schafer M."/>
            <person name="Schein J."/>
            <person name="Schwartz D.C."/>
            <person name="Seeger K."/>
            <person name="Seyler A."/>
            <person name="Sharp S."/>
            <person name="Shin H."/>
            <person name="Sivam D."/>
            <person name="Squares R."/>
            <person name="Squares S."/>
            <person name="Tosato V."/>
            <person name="Vogt C."/>
            <person name="Volckaert G."/>
            <person name="Wambutt R."/>
            <person name="Warren T."/>
            <person name="Wedler H."/>
            <person name="Woodward J."/>
            <person name="Zhou S."/>
            <person name="Zimmermann W."/>
            <person name="Smith D.F."/>
            <person name="Blackwell J.M."/>
            <person name="Stuart K.D."/>
            <person name="Barrell B."/>
            <person name="Myler P.J."/>
        </authorList>
    </citation>
    <scope>NUCLEOTIDE SEQUENCE [LARGE SCALE GENOMIC DNA]</scope>
    <source>
        <strain evidence="3">MHOM/IL/81/Friedlin</strain>
    </source>
</reference>
<feature type="region of interest" description="Disordered" evidence="1">
    <location>
        <begin position="797"/>
        <end position="845"/>
    </location>
</feature>
<dbReference type="VEuPathDB" id="TriTrypDB:LMJSD75_270025700"/>
<feature type="region of interest" description="Disordered" evidence="1">
    <location>
        <begin position="619"/>
        <end position="638"/>
    </location>
</feature>
<dbReference type="EMBL" id="FR796423">
    <property type="protein sequence ID" value="CBZ12254.1"/>
    <property type="molecule type" value="Genomic_DNA"/>
</dbReference>
<feature type="compositionally biased region" description="Low complexity" evidence="1">
    <location>
        <begin position="47"/>
        <end position="59"/>
    </location>
</feature>
<dbReference type="RefSeq" id="XP_003721993.1">
    <property type="nucleotide sequence ID" value="XM_003721945.1"/>
</dbReference>
<sequence>MPGRLKAAPSEVAFTRRFILSPHRRQPVHCHARHSPVRTPYPSYAQPSSGVAPGGSSSSHLHQRHHYHDPFIHRSADDSPMKCEATLSVLAPPTPATDAAHARRVKHGPCSRAHCLHSAADASAQQQQGPPEAQGPPLRSRRWATDRAAVEDRIPEAELARHHRGPQLSPPSSPLLGSPSRTATPTADIIHFDASSSRPLSPRRPTSRLQRLLRQLEAEAQRTGCTVTDAADGKRDNVELYQALFLQALADGAAWERHARVLEAGAQASAKREAHLKRQLRHLRRSVELLVAYVKGSERVVDVLGRGIACGTGASTQTERAAPDGTPPMSPGALAAPAAAAETMVDVASSSPWRPASLSAVSELVRGSFGRSSNLVYGISGSDSRQGEDDAALRKMDGRSRAAVAKGPGDLHELDDFHSESLAPVHEVVEAPRDQPLWDGSWDDVGTGVHARYEVSAAWGDKDRGAAAQGLRGGGTEAFEMRTPWSRTPPAAIPASGMAHRESTSSPLHRGTAARAAAVLEGGTSLHATLPSPLSSWLGHAATMNAAMETESVTHESTPLDAAAAAPQVAPMSAAQSLLELLRSRDTSTRGTAALGPGLVDTSRGTISKAVSQIAAAHQHDDHGVTVTEATHSHSSSDVAHLNCAVPVRASSFSSASRPPLTPSCSSIPRQSSGPQGEALPSHPASLPSLAPSSPPRPHSHSLATSPPQMSRVSDSGSSSRAPTAIEAAAAAPIAVAELVRTSSPAVLSFSSHQTFTNLAATHERDVSVAAQPDDGLAYSSNDWEFLETANFADGFGASSSSSPARRLEETRGGHHGLASSDSSNDTNDDKMTDERDELANGDGYTEWRTQLEAHLNHGWVSGM</sequence>
<feature type="compositionally biased region" description="Low complexity" evidence="1">
    <location>
        <begin position="679"/>
        <end position="692"/>
    </location>
</feature>
<reference evidence="2 3" key="2">
    <citation type="journal article" date="2011" name="Genome Res.">
        <title>Chromosome and gene copy number variation allow major structural change between species and strains of Leishmania.</title>
        <authorList>
            <person name="Rogers M.B."/>
            <person name="Hilley J.D."/>
            <person name="Dickens N.J."/>
            <person name="Wilkes J."/>
            <person name="Bates P.A."/>
            <person name="Depledge D.P."/>
            <person name="Harris D."/>
            <person name="Her Y."/>
            <person name="Herzyk P."/>
            <person name="Imamura H."/>
            <person name="Otto T.D."/>
            <person name="Sanders M."/>
            <person name="Seeger K."/>
            <person name="Dujardin J.C."/>
            <person name="Berriman M."/>
            <person name="Smith D.F."/>
            <person name="Hertz-Fowler C."/>
            <person name="Mottram J.C."/>
        </authorList>
    </citation>
    <scope>NUCLEOTIDE SEQUENCE [LARGE SCALE GENOMIC DNA]</scope>
    <source>
        <strain evidence="3">MHOM/IL/81/Friedlin</strain>
    </source>
</reference>
<evidence type="ECO:0000313" key="3">
    <source>
        <dbReference type="Proteomes" id="UP000000542"/>
    </source>
</evidence>
<dbReference type="OMA" id="SAKREAH"/>